<evidence type="ECO:0000313" key="9">
    <source>
        <dbReference type="Proteomes" id="UP001562357"/>
    </source>
</evidence>
<accession>A0ABQ0CE11</accession>
<feature type="transmembrane region" description="Helical" evidence="7">
    <location>
        <begin position="367"/>
        <end position="387"/>
    </location>
</feature>
<feature type="transmembrane region" description="Helical" evidence="7">
    <location>
        <begin position="433"/>
        <end position="451"/>
    </location>
</feature>
<keyword evidence="3 7" id="KW-0812">Transmembrane</keyword>
<feature type="transmembrane region" description="Helical" evidence="7">
    <location>
        <begin position="251"/>
        <end position="273"/>
    </location>
</feature>
<comment type="subcellular location">
    <subcellularLocation>
        <location evidence="1">Membrane</location>
        <topology evidence="1">Multi-pass membrane protein</topology>
    </subcellularLocation>
</comment>
<comment type="caution">
    <text evidence="8">The sequence shown here is derived from an EMBL/GenBank/DDBJ whole genome shotgun (WGS) entry which is preliminary data.</text>
</comment>
<keyword evidence="4 7" id="KW-1133">Transmembrane helix</keyword>
<evidence type="ECO:0008006" key="10">
    <source>
        <dbReference type="Google" id="ProtNLM"/>
    </source>
</evidence>
<dbReference type="InterPro" id="IPR036259">
    <property type="entry name" value="MFS_trans_sf"/>
</dbReference>
<protein>
    <recommendedName>
        <fullName evidence="10">General alpha-glucoside permease</fullName>
    </recommendedName>
</protein>
<feature type="transmembrane region" description="Helical" evidence="7">
    <location>
        <begin position="173"/>
        <end position="193"/>
    </location>
</feature>
<feature type="transmembrane region" description="Helical" evidence="7">
    <location>
        <begin position="458"/>
        <end position="479"/>
    </location>
</feature>
<dbReference type="Gene3D" id="1.20.1250.20">
    <property type="entry name" value="MFS general substrate transporter like domains"/>
    <property type="match status" value="1"/>
</dbReference>
<evidence type="ECO:0000256" key="7">
    <source>
        <dbReference type="SAM" id="Phobius"/>
    </source>
</evidence>
<evidence type="ECO:0000313" key="8">
    <source>
        <dbReference type="EMBL" id="GAB0131671.1"/>
    </source>
</evidence>
<organism evidence="8 9">
    <name type="scientific">Epichloe bromicola</name>
    <dbReference type="NCBI Taxonomy" id="79588"/>
    <lineage>
        <taxon>Eukaryota</taxon>
        <taxon>Fungi</taxon>
        <taxon>Dikarya</taxon>
        <taxon>Ascomycota</taxon>
        <taxon>Pezizomycotina</taxon>
        <taxon>Sordariomycetes</taxon>
        <taxon>Hypocreomycetidae</taxon>
        <taxon>Hypocreales</taxon>
        <taxon>Clavicipitaceae</taxon>
        <taxon>Epichloe</taxon>
    </lineage>
</organism>
<evidence type="ECO:0000256" key="4">
    <source>
        <dbReference type="ARBA" id="ARBA00022989"/>
    </source>
</evidence>
<keyword evidence="2" id="KW-0813">Transport</keyword>
<dbReference type="PANTHER" id="PTHR19432">
    <property type="entry name" value="SUGAR TRANSPORTER"/>
    <property type="match status" value="1"/>
</dbReference>
<name>A0ABQ0CE11_9HYPO</name>
<feature type="transmembrane region" description="Helical" evidence="7">
    <location>
        <begin position="135"/>
        <end position="153"/>
    </location>
</feature>
<keyword evidence="9" id="KW-1185">Reference proteome</keyword>
<evidence type="ECO:0000256" key="5">
    <source>
        <dbReference type="ARBA" id="ARBA00023136"/>
    </source>
</evidence>
<keyword evidence="5 7" id="KW-0472">Membrane</keyword>
<gene>
    <name evidence="8" type="primary">g133</name>
    <name evidence="8" type="ORF">EsDP_00000133</name>
</gene>
<feature type="transmembrane region" description="Helical" evidence="7">
    <location>
        <begin position="541"/>
        <end position="561"/>
    </location>
</feature>
<feature type="transmembrane region" description="Helical" evidence="7">
    <location>
        <begin position="102"/>
        <end position="123"/>
    </location>
</feature>
<dbReference type="Proteomes" id="UP001562357">
    <property type="component" value="Unassembled WGS sequence"/>
</dbReference>
<feature type="transmembrane region" description="Helical" evidence="7">
    <location>
        <begin position="226"/>
        <end position="245"/>
    </location>
</feature>
<feature type="region of interest" description="Disordered" evidence="6">
    <location>
        <begin position="499"/>
        <end position="526"/>
    </location>
</feature>
<evidence type="ECO:0000256" key="6">
    <source>
        <dbReference type="SAM" id="MobiDB-lite"/>
    </source>
</evidence>
<feature type="region of interest" description="Disordered" evidence="6">
    <location>
        <begin position="1"/>
        <end position="55"/>
    </location>
</feature>
<evidence type="ECO:0000256" key="2">
    <source>
        <dbReference type="ARBA" id="ARBA00022448"/>
    </source>
</evidence>
<feature type="transmembrane region" description="Helical" evidence="7">
    <location>
        <begin position="63"/>
        <end position="82"/>
    </location>
</feature>
<sequence>MSNQIRADELTAEANEDSHLLSGDEPCGDEPCGDEPCNNTELAGRNHPGRPEHVDASQETKGLWYMVMLTVGLAGLQIAWSVELSNGSPYLLSLGLSKSLMALVWIAGPLTGTLVVPYVGVLSDNCRSSWGKRRPFMVGGAAATVTGLLFLGWTREIVGGVLGIFGADPESRGVRTVVIVAAVVGIYVLDIAINTVQAAVRAFIVDCAPAHQQEEANAMASRVTGFGNILGYLAGYINLPTYLWFLGDNQFKILCAIASIGLTVTVALSAAFIRERNPLLDGSPVKKTPSIFSFFFRIFTSIKRLPPQTMRVCQVQFCAWVGFFPLLFYTSSYIGEIYVQPYLEKKPNMTPEELGALYEKATRIGTFALLVNAIVSLLTNVFLPFLIAPTFDGQPVSVIEGGGGAASAPKSAGLARNSHLHRLRIPGFTLRRAWLGSLLLFAGSMFCTVLVRSVAAATVLIGLAGVTWAMTLWAPWAVISAEISRRDVVARARKLRDTAASAADNDPQASSSSGHSPDAGVETSRDEETDQAGVILGIHNMAIAVPQMVATLGSSLVFKLVQKPRGTPGDHSFAIVMALGGVFVLASCIFAFKIKDDGHVAEEQGHLQEQGRALLSGRD</sequence>
<evidence type="ECO:0000256" key="1">
    <source>
        <dbReference type="ARBA" id="ARBA00004141"/>
    </source>
</evidence>
<reference evidence="9" key="1">
    <citation type="submission" date="2024-06" db="EMBL/GenBank/DDBJ databases">
        <title>Draft Genome Sequences of Epichloe bromicola Strains Isolated from Elymus ciliaris.</title>
        <authorList>
            <consortium name="Epichloe bromicola genome sequencing consortium"/>
            <person name="Miura A."/>
            <person name="Imano S."/>
            <person name="Ashida A."/>
            <person name="Sato I."/>
            <person name="Chiba S."/>
            <person name="Tanaka A."/>
            <person name="Camagna M."/>
            <person name="Takemoto D."/>
        </authorList>
    </citation>
    <scope>NUCLEOTIDE SEQUENCE [LARGE SCALE GENOMIC DNA]</scope>
    <source>
        <strain evidence="9">DP</strain>
    </source>
</reference>
<proteinExistence type="predicted"/>
<dbReference type="SUPFAM" id="SSF103473">
    <property type="entry name" value="MFS general substrate transporter"/>
    <property type="match status" value="1"/>
</dbReference>
<evidence type="ECO:0000256" key="3">
    <source>
        <dbReference type="ARBA" id="ARBA00022692"/>
    </source>
</evidence>
<dbReference type="Pfam" id="PF13347">
    <property type="entry name" value="MFS_2"/>
    <property type="match status" value="1"/>
</dbReference>
<dbReference type="PANTHER" id="PTHR19432:SF35">
    <property type="entry name" value="SOLUTE CARRIER FAMILY 45 MEMBER 3 ISOFORM X1"/>
    <property type="match status" value="1"/>
</dbReference>
<dbReference type="EMBL" id="BAAFGZ010000002">
    <property type="protein sequence ID" value="GAB0131671.1"/>
    <property type="molecule type" value="Genomic_DNA"/>
</dbReference>
<feature type="transmembrane region" description="Helical" evidence="7">
    <location>
        <begin position="573"/>
        <end position="592"/>
    </location>
</feature>